<gene>
    <name evidence="4" type="ORF">OESDEN_03712</name>
</gene>
<organism evidence="4 5">
    <name type="scientific">Oesophagostomum dentatum</name>
    <name type="common">Nodular worm</name>
    <dbReference type="NCBI Taxonomy" id="61180"/>
    <lineage>
        <taxon>Eukaryota</taxon>
        <taxon>Metazoa</taxon>
        <taxon>Ecdysozoa</taxon>
        <taxon>Nematoda</taxon>
        <taxon>Chromadorea</taxon>
        <taxon>Rhabditida</taxon>
        <taxon>Rhabditina</taxon>
        <taxon>Rhabditomorpha</taxon>
        <taxon>Strongyloidea</taxon>
        <taxon>Strongylidae</taxon>
        <taxon>Oesophagostomum</taxon>
    </lineage>
</organism>
<dbReference type="GO" id="GO:0019899">
    <property type="term" value="F:enzyme binding"/>
    <property type="evidence" value="ECO:0007669"/>
    <property type="project" value="UniProtKB-ARBA"/>
</dbReference>
<dbReference type="GO" id="GO:0005737">
    <property type="term" value="C:cytoplasm"/>
    <property type="evidence" value="ECO:0007669"/>
    <property type="project" value="UniProtKB-ARBA"/>
</dbReference>
<dbReference type="CDD" id="cd00303">
    <property type="entry name" value="retropepsin_like"/>
    <property type="match status" value="1"/>
</dbReference>
<dbReference type="InterPro" id="IPR001878">
    <property type="entry name" value="Znf_CCHC"/>
</dbReference>
<keyword evidence="1" id="KW-0479">Metal-binding</keyword>
<dbReference type="EMBL" id="KN549696">
    <property type="protein sequence ID" value="KHJ96328.1"/>
    <property type="molecule type" value="Genomic_DNA"/>
</dbReference>
<evidence type="ECO:0000256" key="2">
    <source>
        <dbReference type="SAM" id="MobiDB-lite"/>
    </source>
</evidence>
<dbReference type="InterPro" id="IPR021109">
    <property type="entry name" value="Peptidase_aspartic_dom_sf"/>
</dbReference>
<evidence type="ECO:0000313" key="4">
    <source>
        <dbReference type="EMBL" id="KHJ96328.1"/>
    </source>
</evidence>
<keyword evidence="1" id="KW-0862">Zinc</keyword>
<dbReference type="OrthoDB" id="5871317at2759"/>
<protein>
    <submittedName>
        <fullName evidence="4">Zinc knuckle</fullName>
    </submittedName>
</protein>
<keyword evidence="5" id="KW-1185">Reference proteome</keyword>
<dbReference type="SUPFAM" id="SSF57756">
    <property type="entry name" value="Retrovirus zinc finger-like domains"/>
    <property type="match status" value="1"/>
</dbReference>
<reference evidence="4 5" key="1">
    <citation type="submission" date="2014-03" db="EMBL/GenBank/DDBJ databases">
        <title>Draft genome of the hookworm Oesophagostomum dentatum.</title>
        <authorList>
            <person name="Mitreva M."/>
        </authorList>
    </citation>
    <scope>NUCLEOTIDE SEQUENCE [LARGE SCALE GENOMIC DNA]</scope>
    <source>
        <strain evidence="4 5">OD-Hann</strain>
    </source>
</reference>
<evidence type="ECO:0000259" key="3">
    <source>
        <dbReference type="PROSITE" id="PS50158"/>
    </source>
</evidence>
<dbReference type="Gene3D" id="4.10.60.10">
    <property type="entry name" value="Zinc finger, CCHC-type"/>
    <property type="match status" value="1"/>
</dbReference>
<sequence length="778" mass="88550">MAVENEEYLMKESTGEEEVRLNSVSGSGYMFPDSVLESELRGILELVEAIPGELKYKMEDHRVSARYKEKHNEWVSSMLEEMGVKIKRLMHNSKAIRVLHGSIAKILEERFIETEQEWEQYICTMERDGEVLPQLCNLLNTDMLQIVNVVNNIKQQPDRSTNENGRDDVVSNQGQLRARIRRADYNEQLLQDEKMERTGISGVRDWKPSTVMSSVEPIVDTNQQMSLVMLNYIQSLSCVDPGVYRGGQNESFRGFIRRFKRKYGRVVTSDRTLMGILGDDHLDGRAKSVFLFLPESVKRMGFENVVEEMGRLLSEDSVAGRMRAIAELRDMRIRPDQDVADFCIALEKLGRRANPEDRIEDRSLEFARILLSNLKHWPEHVQLLSALHKVKPEKTYEEVKQLAVSIELAKKLYEPKQDTMLDVTAGNTGERPIEVRKQRLEKCEKGSDCVIANDHDSWVAQEGRNTTTGTNNTRKCFNCCRYGHIARECPQRRGPVNEVVEPKSQQESKNMGSILESARNLGVRTAKITSASQPLLGEKLQAWTKLMDMRVPAMLDTGSMISIIPVGLIAQAKRKEYDIESLKLVEGREVVPVCDASGNLMKFLGAVKVEVKLETGRKSLVAFHIADTCEKEVLLGTNSLRDLGIEVVIGKASDMVLRLYSERKSERVDRFSHSREKGAAASSAIRAWEGSNMNNSSMDRGLENRKPRFSRRCEYVKKHSEVKNDLKRSYGKAQCSKQTDRESEKLLSNRRPGRVCSRANIECLVFVVKVLVKGRKRL</sequence>
<dbReference type="SMART" id="SM00343">
    <property type="entry name" value="ZnF_C2HC"/>
    <property type="match status" value="1"/>
</dbReference>
<dbReference type="GO" id="GO:0003676">
    <property type="term" value="F:nucleic acid binding"/>
    <property type="evidence" value="ECO:0007669"/>
    <property type="project" value="InterPro"/>
</dbReference>
<dbReference type="AlphaFoldDB" id="A0A0B1TFJ6"/>
<feature type="region of interest" description="Disordered" evidence="2">
    <location>
        <begin position="725"/>
        <end position="746"/>
    </location>
</feature>
<accession>A0A0B1TFJ6</accession>
<evidence type="ECO:0000313" key="5">
    <source>
        <dbReference type="Proteomes" id="UP000053660"/>
    </source>
</evidence>
<name>A0A0B1TFJ6_OESDE</name>
<keyword evidence="1" id="KW-0863">Zinc-finger</keyword>
<dbReference type="Gene3D" id="2.40.70.10">
    <property type="entry name" value="Acid Proteases"/>
    <property type="match status" value="1"/>
</dbReference>
<evidence type="ECO:0000256" key="1">
    <source>
        <dbReference type="PROSITE-ProRule" id="PRU00047"/>
    </source>
</evidence>
<dbReference type="GO" id="GO:0008270">
    <property type="term" value="F:zinc ion binding"/>
    <property type="evidence" value="ECO:0007669"/>
    <property type="project" value="UniProtKB-KW"/>
</dbReference>
<feature type="domain" description="CCHC-type" evidence="3">
    <location>
        <begin position="474"/>
        <end position="491"/>
    </location>
</feature>
<dbReference type="Proteomes" id="UP000053660">
    <property type="component" value="Unassembled WGS sequence"/>
</dbReference>
<proteinExistence type="predicted"/>
<dbReference type="PROSITE" id="PS50158">
    <property type="entry name" value="ZF_CCHC"/>
    <property type="match status" value="1"/>
</dbReference>
<dbReference type="InterPro" id="IPR036875">
    <property type="entry name" value="Znf_CCHC_sf"/>
</dbReference>